<dbReference type="Pfam" id="PF12840">
    <property type="entry name" value="HTH_20"/>
    <property type="match status" value="1"/>
</dbReference>
<dbReference type="EMBL" id="AP018216">
    <property type="protein sequence ID" value="BAY68233.1"/>
    <property type="molecule type" value="Genomic_DNA"/>
</dbReference>
<evidence type="ECO:0000313" key="2">
    <source>
        <dbReference type="EMBL" id="BAY68233.1"/>
    </source>
</evidence>
<reference evidence="2 3" key="1">
    <citation type="submission" date="2017-06" db="EMBL/GenBank/DDBJ databases">
        <title>Genome sequencing of cyanobaciteial culture collection at National Institute for Environmental Studies (NIES).</title>
        <authorList>
            <person name="Hirose Y."/>
            <person name="Shimura Y."/>
            <person name="Fujisawa T."/>
            <person name="Nakamura Y."/>
            <person name="Kawachi M."/>
        </authorList>
    </citation>
    <scope>NUCLEOTIDE SEQUENCE [LARGE SCALE GENOMIC DNA]</scope>
    <source>
        <strain evidence="2 3">NIES-23</strain>
    </source>
</reference>
<dbReference type="NCBIfam" id="NF005061">
    <property type="entry name" value="PRK06474.1"/>
    <property type="match status" value="1"/>
</dbReference>
<evidence type="ECO:0000259" key="1">
    <source>
        <dbReference type="SMART" id="SM00418"/>
    </source>
</evidence>
<dbReference type="Gene3D" id="1.10.10.10">
    <property type="entry name" value="Winged helix-like DNA-binding domain superfamily/Winged helix DNA-binding domain"/>
    <property type="match status" value="1"/>
</dbReference>
<feature type="domain" description="HTH arsR-type" evidence="1">
    <location>
        <begin position="30"/>
        <end position="110"/>
    </location>
</feature>
<organism evidence="2 3">
    <name type="scientific">Trichormus variabilis NIES-23</name>
    <dbReference type="NCBI Taxonomy" id="1973479"/>
    <lineage>
        <taxon>Bacteria</taxon>
        <taxon>Bacillati</taxon>
        <taxon>Cyanobacteriota</taxon>
        <taxon>Cyanophyceae</taxon>
        <taxon>Nostocales</taxon>
        <taxon>Nostocaceae</taxon>
        <taxon>Trichormus</taxon>
    </lineage>
</organism>
<dbReference type="InterPro" id="IPR036388">
    <property type="entry name" value="WH-like_DNA-bd_sf"/>
</dbReference>
<dbReference type="CDD" id="cd00090">
    <property type="entry name" value="HTH_ARSR"/>
    <property type="match status" value="1"/>
</dbReference>
<dbReference type="AlphaFoldDB" id="A0A1Z4KH78"/>
<dbReference type="Proteomes" id="UP000217507">
    <property type="component" value="Chromosome"/>
</dbReference>
<name>A0A1Z4KH78_ANAVA</name>
<accession>A0A1Z4KH78</accession>
<dbReference type="InterPro" id="IPR001845">
    <property type="entry name" value="HTH_ArsR_DNA-bd_dom"/>
</dbReference>
<dbReference type="InterPro" id="IPR036390">
    <property type="entry name" value="WH_DNA-bd_sf"/>
</dbReference>
<dbReference type="SUPFAM" id="SSF46785">
    <property type="entry name" value="Winged helix' DNA-binding domain"/>
    <property type="match status" value="1"/>
</dbReference>
<protein>
    <recommendedName>
        <fullName evidence="1">HTH arsR-type domain-containing protein</fullName>
    </recommendedName>
</protein>
<dbReference type="Gene3D" id="6.10.140.2180">
    <property type="match status" value="1"/>
</dbReference>
<evidence type="ECO:0000313" key="3">
    <source>
        <dbReference type="Proteomes" id="UP000217507"/>
    </source>
</evidence>
<dbReference type="GO" id="GO:0003700">
    <property type="term" value="F:DNA-binding transcription factor activity"/>
    <property type="evidence" value="ECO:0007669"/>
    <property type="project" value="InterPro"/>
</dbReference>
<dbReference type="InterPro" id="IPR011991">
    <property type="entry name" value="ArsR-like_HTH"/>
</dbReference>
<dbReference type="SMART" id="SM00418">
    <property type="entry name" value="HTH_ARSR"/>
    <property type="match status" value="1"/>
</dbReference>
<sequence length="198" mass="22630">MFDNIINNDNITVNDNIYFSKTLSGSKADLILHPVRLKILQAFVGDRHLSARQLCEILPDIPQATLYRHFQKLVQAELLTVIAEHPIRGTVEKFYSLQEQNTELLPEELAALTGADHQRHFTAFVVSLLTEFEAYLQRDEIDIVKDGVGYRQIALHLSDEELAELTQSLNQVLVKFLHQKPSKQRKRFLLSSILIPGD</sequence>
<proteinExistence type="predicted"/>
<gene>
    <name evidence="2" type="ORF">NIES23_10170</name>
</gene>